<evidence type="ECO:0000313" key="1">
    <source>
        <dbReference type="EMBL" id="CAK7324665.1"/>
    </source>
</evidence>
<keyword evidence="2" id="KW-1185">Reference proteome</keyword>
<proteinExistence type="predicted"/>
<protein>
    <submittedName>
        <fullName evidence="1">Uncharacterized protein</fullName>
    </submittedName>
</protein>
<dbReference type="Proteomes" id="UP001314170">
    <property type="component" value="Unassembled WGS sequence"/>
</dbReference>
<gene>
    <name evidence="1" type="ORF">DCAF_LOCUS2323</name>
</gene>
<dbReference type="AlphaFoldDB" id="A0AAV1QV45"/>
<dbReference type="EMBL" id="CAWUPB010000464">
    <property type="protein sequence ID" value="CAK7324665.1"/>
    <property type="molecule type" value="Genomic_DNA"/>
</dbReference>
<organism evidence="1 2">
    <name type="scientific">Dovyalis caffra</name>
    <dbReference type="NCBI Taxonomy" id="77055"/>
    <lineage>
        <taxon>Eukaryota</taxon>
        <taxon>Viridiplantae</taxon>
        <taxon>Streptophyta</taxon>
        <taxon>Embryophyta</taxon>
        <taxon>Tracheophyta</taxon>
        <taxon>Spermatophyta</taxon>
        <taxon>Magnoliopsida</taxon>
        <taxon>eudicotyledons</taxon>
        <taxon>Gunneridae</taxon>
        <taxon>Pentapetalae</taxon>
        <taxon>rosids</taxon>
        <taxon>fabids</taxon>
        <taxon>Malpighiales</taxon>
        <taxon>Salicaceae</taxon>
        <taxon>Flacourtieae</taxon>
        <taxon>Dovyalis</taxon>
    </lineage>
</organism>
<evidence type="ECO:0000313" key="2">
    <source>
        <dbReference type="Proteomes" id="UP001314170"/>
    </source>
</evidence>
<reference evidence="1 2" key="1">
    <citation type="submission" date="2024-01" db="EMBL/GenBank/DDBJ databases">
        <authorList>
            <person name="Waweru B."/>
        </authorList>
    </citation>
    <scope>NUCLEOTIDE SEQUENCE [LARGE SCALE GENOMIC DNA]</scope>
</reference>
<name>A0AAV1QV45_9ROSI</name>
<accession>A0AAV1QV45</accession>
<comment type="caution">
    <text evidence="1">The sequence shown here is derived from an EMBL/GenBank/DDBJ whole genome shotgun (WGS) entry which is preliminary data.</text>
</comment>
<feature type="non-terminal residue" evidence="1">
    <location>
        <position position="53"/>
    </location>
</feature>
<sequence length="53" mass="6085">NHANLMEPYQIKLNAYLIRSCGPLSLTKSNNILRGRQRRLPSQSCGISYTYIM</sequence>
<feature type="non-terminal residue" evidence="1">
    <location>
        <position position="1"/>
    </location>
</feature>